<keyword evidence="6 7" id="KW-0472">Membrane</keyword>
<evidence type="ECO:0000256" key="6">
    <source>
        <dbReference type="ARBA" id="ARBA00023136"/>
    </source>
</evidence>
<keyword evidence="4 7" id="KW-0812">Transmembrane</keyword>
<feature type="transmembrane region" description="Helical" evidence="7">
    <location>
        <begin position="549"/>
        <end position="569"/>
    </location>
</feature>
<feature type="transmembrane region" description="Helical" evidence="7">
    <location>
        <begin position="668"/>
        <end position="694"/>
    </location>
</feature>
<keyword evidence="9" id="KW-1185">Reference proteome</keyword>
<keyword evidence="3" id="KW-0813">Transport</keyword>
<dbReference type="InterPro" id="IPR038377">
    <property type="entry name" value="Na/Glc_symporter_sf"/>
</dbReference>
<dbReference type="EMBL" id="CP111014">
    <property type="protein sequence ID" value="WAQ98105.1"/>
    <property type="molecule type" value="Genomic_DNA"/>
</dbReference>
<feature type="transmembrane region" description="Helical" evidence="7">
    <location>
        <begin position="53"/>
        <end position="72"/>
    </location>
</feature>
<evidence type="ECO:0000256" key="2">
    <source>
        <dbReference type="ARBA" id="ARBA00006434"/>
    </source>
</evidence>
<feature type="transmembrane region" description="Helical" evidence="7">
    <location>
        <begin position="131"/>
        <end position="152"/>
    </location>
</feature>
<sequence length="758" mass="82661">MNENVNCVNWTSAEVTMVTTTETPAGCVKRTLENITDTGNYGSISPVLQKYETGLLLILGFGGISIILALLYRLVRRRVYRDVNNVDTAFDAGGRVSTSLTAVTVASQFLWPGDILQSSTITIKSGISGPLWYTVGAAVNIALFPIVSVYLKTRAPGAKTYLQIMYARYGKKAHVIFVALALLVNFCVISTLIVAGVATIQSYTVDASDEFCGLGTTFYVSYFNAVLIFTILVALNVKILYQPDSAIVGVGSIPEIYERIQCLIAPEGNEDRSYFSFRSENGLVWAFMGLCVTASLTYCDQAAWQSRIAAKPLQGVLGFIIASYIWFAIPISISTSAGLAYLSMATGNSSNILSPADVDAGLVTPFMAEQLLGEAGSVLIVTMVAMTLMSTGSGEVMAVSSIIVYDIYQIYINPFRKNHDMSQCILCRKPHANVDNNSGTDVCTCPSAITCKECTSDEDAEEGSDTWAANDKQFRCRYHGLYRQYQLRMLDYKSWCILWVTIAIIPIGLCVIASGVDLNWVMLNGFIVTLPCFPPVVLAIFWSRTSRAGVISGALCGIVCGVSAALSVASTYEGGLGNFLENTVQNNAVMAGAGTSIASSFLVCFFVSLFTNNIRSSADADREWTKLRDIDNPLHPWSQLYAEDIPGLKPGEKPSVEKLERVFSKARIAAYVGGVGTLTLFVAVVPGTMLSFHVLTLAQFEVWTHVLQIFCFSMAAIVVIVAPVEEVLQIARRFRQNRKEQRRAALEQHSYDMKETDT</sequence>
<feature type="transmembrane region" description="Helical" evidence="7">
    <location>
        <begin position="92"/>
        <end position="111"/>
    </location>
</feature>
<organism evidence="8 9">
    <name type="scientific">Mya arenaria</name>
    <name type="common">Soft-shell clam</name>
    <dbReference type="NCBI Taxonomy" id="6604"/>
    <lineage>
        <taxon>Eukaryota</taxon>
        <taxon>Metazoa</taxon>
        <taxon>Spiralia</taxon>
        <taxon>Lophotrochozoa</taxon>
        <taxon>Mollusca</taxon>
        <taxon>Bivalvia</taxon>
        <taxon>Autobranchia</taxon>
        <taxon>Heteroconchia</taxon>
        <taxon>Euheterodonta</taxon>
        <taxon>Imparidentia</taxon>
        <taxon>Neoheterodontei</taxon>
        <taxon>Myida</taxon>
        <taxon>Myoidea</taxon>
        <taxon>Myidae</taxon>
        <taxon>Mya</taxon>
    </lineage>
</organism>
<feature type="transmembrane region" description="Helical" evidence="7">
    <location>
        <begin position="173"/>
        <end position="198"/>
    </location>
</feature>
<dbReference type="PANTHER" id="PTHR46154">
    <property type="match status" value="1"/>
</dbReference>
<dbReference type="PROSITE" id="PS50283">
    <property type="entry name" value="NA_SOLUT_SYMP_3"/>
    <property type="match status" value="1"/>
</dbReference>
<feature type="transmembrane region" description="Helical" evidence="7">
    <location>
        <begin position="589"/>
        <end position="610"/>
    </location>
</feature>
<feature type="transmembrane region" description="Helical" evidence="7">
    <location>
        <begin position="282"/>
        <end position="304"/>
    </location>
</feature>
<feature type="transmembrane region" description="Helical" evidence="7">
    <location>
        <begin position="522"/>
        <end position="542"/>
    </location>
</feature>
<feature type="transmembrane region" description="Helical" evidence="7">
    <location>
        <begin position="495"/>
        <end position="516"/>
    </location>
</feature>
<feature type="transmembrane region" description="Helical" evidence="7">
    <location>
        <begin position="218"/>
        <end position="237"/>
    </location>
</feature>
<evidence type="ECO:0000256" key="4">
    <source>
        <dbReference type="ARBA" id="ARBA00022692"/>
    </source>
</evidence>
<name>A0ABY7DT22_MYAAR</name>
<reference evidence="8" key="1">
    <citation type="submission" date="2022-11" db="EMBL/GenBank/DDBJ databases">
        <title>Centuries of genome instability and evolution in soft-shell clam transmissible cancer (bioRxiv).</title>
        <authorList>
            <person name="Hart S.F.M."/>
            <person name="Yonemitsu M.A."/>
            <person name="Giersch R.M."/>
            <person name="Beal B.F."/>
            <person name="Arriagada G."/>
            <person name="Davis B.W."/>
            <person name="Ostrander E.A."/>
            <person name="Goff S.P."/>
            <person name="Metzger M.J."/>
        </authorList>
    </citation>
    <scope>NUCLEOTIDE SEQUENCE</scope>
    <source>
        <strain evidence="8">MELC-2E11</strain>
        <tissue evidence="8">Siphon/mantle</tissue>
    </source>
</reference>
<proteinExistence type="inferred from homology"/>
<keyword evidence="5 7" id="KW-1133">Transmembrane helix</keyword>
<accession>A0ABY7DT22</accession>
<evidence type="ECO:0000256" key="7">
    <source>
        <dbReference type="SAM" id="Phobius"/>
    </source>
</evidence>
<gene>
    <name evidence="8" type="ORF">MAR_022478</name>
</gene>
<feature type="transmembrane region" description="Helical" evidence="7">
    <location>
        <begin position="316"/>
        <end position="342"/>
    </location>
</feature>
<dbReference type="InterPro" id="IPR001734">
    <property type="entry name" value="Na/solute_symporter"/>
</dbReference>
<comment type="similarity">
    <text evidence="2">Belongs to the sodium:solute symporter (SSF) (TC 2.A.21) family.</text>
</comment>
<dbReference type="PANTHER" id="PTHR46154:SF4">
    <property type="entry name" value="UREA ACTIVE TRANSPORTER"/>
    <property type="match status" value="1"/>
</dbReference>
<dbReference type="Proteomes" id="UP001164746">
    <property type="component" value="Chromosome 3"/>
</dbReference>
<evidence type="ECO:0000256" key="5">
    <source>
        <dbReference type="ARBA" id="ARBA00022989"/>
    </source>
</evidence>
<evidence type="ECO:0000313" key="9">
    <source>
        <dbReference type="Proteomes" id="UP001164746"/>
    </source>
</evidence>
<feature type="transmembrane region" description="Helical" evidence="7">
    <location>
        <begin position="706"/>
        <end position="728"/>
    </location>
</feature>
<comment type="subcellular location">
    <subcellularLocation>
        <location evidence="1">Membrane</location>
        <topology evidence="1">Multi-pass membrane protein</topology>
    </subcellularLocation>
</comment>
<evidence type="ECO:0000313" key="8">
    <source>
        <dbReference type="EMBL" id="WAQ98105.1"/>
    </source>
</evidence>
<dbReference type="Gene3D" id="1.20.1730.10">
    <property type="entry name" value="Sodium/glucose cotransporter"/>
    <property type="match status" value="1"/>
</dbReference>
<evidence type="ECO:0000256" key="3">
    <source>
        <dbReference type="ARBA" id="ARBA00022448"/>
    </source>
</evidence>
<protein>
    <submittedName>
        <fullName evidence="8">DUR3-like protein</fullName>
    </submittedName>
</protein>
<dbReference type="InterPro" id="IPR031155">
    <property type="entry name" value="DUR"/>
</dbReference>
<evidence type="ECO:0000256" key="1">
    <source>
        <dbReference type="ARBA" id="ARBA00004141"/>
    </source>
</evidence>